<keyword evidence="3" id="KW-1185">Reference proteome</keyword>
<sequence length="119" mass="12945">MFPAAGRDARQVCVNELHHFRLSVPGLLVGTFISIMFGVGAVGAFIQERHGFSRRELIATAAVGLMMGQFLLPYDVLYVFTGPKPMLYVSVGLLFLLVCSPGNTPHCDDFLGTSDGRCH</sequence>
<keyword evidence="1" id="KW-0472">Membrane</keyword>
<evidence type="ECO:0000256" key="1">
    <source>
        <dbReference type="SAM" id="Phobius"/>
    </source>
</evidence>
<feature type="transmembrane region" description="Helical" evidence="1">
    <location>
        <begin position="86"/>
        <end position="104"/>
    </location>
</feature>
<dbReference type="Proteomes" id="UP000283634">
    <property type="component" value="Unassembled WGS sequence"/>
</dbReference>
<keyword evidence="1" id="KW-0812">Transmembrane</keyword>
<dbReference type="EMBL" id="MKGL01000650">
    <property type="protein sequence ID" value="RNE96720.1"/>
    <property type="molecule type" value="Genomic_DNA"/>
</dbReference>
<gene>
    <name evidence="2" type="ORF">TraAM80_09664</name>
</gene>
<comment type="caution">
    <text evidence="2">The sequence shown here is derived from an EMBL/GenBank/DDBJ whole genome shotgun (WGS) entry which is preliminary data.</text>
</comment>
<dbReference type="GeneID" id="40333597"/>
<accession>A0A422MU21</accession>
<dbReference type="AlphaFoldDB" id="A0A422MU21"/>
<feature type="transmembrane region" description="Helical" evidence="1">
    <location>
        <begin position="58"/>
        <end position="80"/>
    </location>
</feature>
<proteinExistence type="predicted"/>
<name>A0A422MU21_TRYRA</name>
<reference evidence="2 3" key="1">
    <citation type="journal article" date="2018" name="BMC Genomics">
        <title>Genomic comparison of Trypanosoma conorhini and Trypanosoma rangeli to Trypanosoma cruzi strains of high and low virulence.</title>
        <authorList>
            <person name="Bradwell K.R."/>
            <person name="Koparde V.N."/>
            <person name="Matveyev A.V."/>
            <person name="Serrano M.G."/>
            <person name="Alves J.M."/>
            <person name="Parikh H."/>
            <person name="Huang B."/>
            <person name="Lee V."/>
            <person name="Espinosa-Alvarez O."/>
            <person name="Ortiz P.A."/>
            <person name="Costa-Martins A.G."/>
            <person name="Teixeira M.M."/>
            <person name="Buck G.A."/>
        </authorList>
    </citation>
    <scope>NUCLEOTIDE SEQUENCE [LARGE SCALE GENOMIC DNA]</scope>
    <source>
        <strain evidence="2 3">AM80</strain>
    </source>
</reference>
<evidence type="ECO:0000313" key="2">
    <source>
        <dbReference type="EMBL" id="RNE96720.1"/>
    </source>
</evidence>
<organism evidence="2 3">
    <name type="scientific">Trypanosoma rangeli</name>
    <dbReference type="NCBI Taxonomy" id="5698"/>
    <lineage>
        <taxon>Eukaryota</taxon>
        <taxon>Discoba</taxon>
        <taxon>Euglenozoa</taxon>
        <taxon>Kinetoplastea</taxon>
        <taxon>Metakinetoplastina</taxon>
        <taxon>Trypanosomatida</taxon>
        <taxon>Trypanosomatidae</taxon>
        <taxon>Trypanosoma</taxon>
        <taxon>Herpetosoma</taxon>
    </lineage>
</organism>
<dbReference type="RefSeq" id="XP_029233797.1">
    <property type="nucleotide sequence ID" value="XM_029386332.1"/>
</dbReference>
<evidence type="ECO:0000313" key="3">
    <source>
        <dbReference type="Proteomes" id="UP000283634"/>
    </source>
</evidence>
<protein>
    <submittedName>
        <fullName evidence="2">Uncharacterized protein</fullName>
    </submittedName>
</protein>
<feature type="transmembrane region" description="Helical" evidence="1">
    <location>
        <begin position="27"/>
        <end position="46"/>
    </location>
</feature>
<keyword evidence="1" id="KW-1133">Transmembrane helix</keyword>